<evidence type="ECO:0000313" key="1">
    <source>
        <dbReference type="EMBL" id="QCT72948.1"/>
    </source>
</evidence>
<reference evidence="1 2" key="1">
    <citation type="submission" date="2018-05" db="EMBL/GenBank/DDBJ databases">
        <title>Genome comparison of Eubacterium sp.</title>
        <authorList>
            <person name="Feng Y."/>
            <person name="Sanchez-Andrea I."/>
            <person name="Stams A.J.M."/>
            <person name="De Vos W.M."/>
        </authorList>
    </citation>
    <scope>NUCLEOTIDE SEQUENCE [LARGE SCALE GENOMIC DNA]</scope>
    <source>
        <strain evidence="1 2">YI</strain>
    </source>
</reference>
<evidence type="ECO:0000313" key="2">
    <source>
        <dbReference type="Proteomes" id="UP000218387"/>
    </source>
</evidence>
<dbReference type="Proteomes" id="UP000218387">
    <property type="component" value="Chromosome"/>
</dbReference>
<protein>
    <submittedName>
        <fullName evidence="1">Uncharacterized protein</fullName>
    </submittedName>
</protein>
<dbReference type="KEGG" id="emt:CPZ25_016985"/>
<dbReference type="AlphaFoldDB" id="A0A4P9CBD2"/>
<proteinExistence type="predicted"/>
<gene>
    <name evidence="1" type="ORF">CPZ25_016985</name>
</gene>
<accession>A0A4P9CBD2</accession>
<sequence>MRKRSFQAALWAALRLSAKEIMNRQSLKEKPVQLKVDSGKWKVQVQIRHANLIGCGLGRILMA</sequence>
<keyword evidence="2" id="KW-1185">Reference proteome</keyword>
<organism evidence="1 2">
    <name type="scientific">Eubacterium maltosivorans</name>
    <dbReference type="NCBI Taxonomy" id="2041044"/>
    <lineage>
        <taxon>Bacteria</taxon>
        <taxon>Bacillati</taxon>
        <taxon>Bacillota</taxon>
        <taxon>Clostridia</taxon>
        <taxon>Eubacteriales</taxon>
        <taxon>Eubacteriaceae</taxon>
        <taxon>Eubacterium</taxon>
    </lineage>
</organism>
<dbReference type="EMBL" id="CP029487">
    <property type="protein sequence ID" value="QCT72948.1"/>
    <property type="molecule type" value="Genomic_DNA"/>
</dbReference>
<name>A0A4P9CBD2_EUBML</name>